<feature type="domain" description="ArnR1-like winged helix-turn-helix" evidence="1">
    <location>
        <begin position="21"/>
        <end position="99"/>
    </location>
</feature>
<keyword evidence="3" id="KW-1185">Reference proteome</keyword>
<sequence length="103" mass="12383">MKPAMMEIYLRMNHKFASNPRRNKYELWVEILDLCTSQEIHLSQIIRDLRLRTSKCKEYLLFLMQKDLLHVKHSSTDNSIVYITTNKGKKAVQQFMQLISKYF</sequence>
<dbReference type="Proteomes" id="UP001208689">
    <property type="component" value="Chromosome"/>
</dbReference>
<dbReference type="InterPro" id="IPR036388">
    <property type="entry name" value="WH-like_DNA-bd_sf"/>
</dbReference>
<gene>
    <name evidence="2" type="ORF">NEF87_002095</name>
</gene>
<evidence type="ECO:0000313" key="2">
    <source>
        <dbReference type="EMBL" id="UYP45810.1"/>
    </source>
</evidence>
<dbReference type="InterPro" id="IPR036390">
    <property type="entry name" value="WH_DNA-bd_sf"/>
</dbReference>
<evidence type="ECO:0000259" key="1">
    <source>
        <dbReference type="Pfam" id="PF14947"/>
    </source>
</evidence>
<accession>A0ABY6HQL5</accession>
<dbReference type="Pfam" id="PF14947">
    <property type="entry name" value="HTH_45"/>
    <property type="match status" value="1"/>
</dbReference>
<dbReference type="EMBL" id="CP104013">
    <property type="protein sequence ID" value="UYP45810.1"/>
    <property type="molecule type" value="Genomic_DNA"/>
</dbReference>
<name>A0ABY6HQL5_9ARCH</name>
<reference evidence="2" key="1">
    <citation type="submission" date="2022-09" db="EMBL/GenBank/DDBJ databases">
        <title>Actin cytoskeleton and complex cell architecture in an #Asgard archaeon.</title>
        <authorList>
            <person name="Ponce Toledo R.I."/>
            <person name="Schleper C."/>
            <person name="Rodrigues Oliveira T."/>
            <person name="Wollweber F."/>
            <person name="Xu J."/>
            <person name="Rittmann S."/>
            <person name="Klingl A."/>
            <person name="Pilhofer M."/>
        </authorList>
    </citation>
    <scope>NUCLEOTIDE SEQUENCE</scope>
    <source>
        <strain evidence="2">B-35</strain>
    </source>
</reference>
<evidence type="ECO:0000313" key="3">
    <source>
        <dbReference type="Proteomes" id="UP001208689"/>
    </source>
</evidence>
<organism evidence="2 3">
    <name type="scientific">Candidatus Lokiarchaeum ossiferum</name>
    <dbReference type="NCBI Taxonomy" id="2951803"/>
    <lineage>
        <taxon>Archaea</taxon>
        <taxon>Promethearchaeati</taxon>
        <taxon>Promethearchaeota</taxon>
        <taxon>Promethearchaeia</taxon>
        <taxon>Promethearchaeales</taxon>
        <taxon>Promethearchaeaceae</taxon>
        <taxon>Candidatus Lokiarchaeum</taxon>
    </lineage>
</organism>
<proteinExistence type="predicted"/>
<dbReference type="SUPFAM" id="SSF46785">
    <property type="entry name" value="Winged helix' DNA-binding domain"/>
    <property type="match status" value="1"/>
</dbReference>
<dbReference type="InterPro" id="IPR038723">
    <property type="entry name" value="ArnR1-like_HTH"/>
</dbReference>
<protein>
    <recommendedName>
        <fullName evidence="1">ArnR1-like winged helix-turn-helix domain-containing protein</fullName>
    </recommendedName>
</protein>
<dbReference type="Gene3D" id="1.10.10.10">
    <property type="entry name" value="Winged helix-like DNA-binding domain superfamily/Winged helix DNA-binding domain"/>
    <property type="match status" value="1"/>
</dbReference>